<reference evidence="3" key="1">
    <citation type="submission" date="2014-11" db="EMBL/GenBank/DDBJ databases">
        <authorList>
            <person name="Otto D Thomas"/>
            <person name="Naeem Raeece"/>
        </authorList>
    </citation>
    <scope>NUCLEOTIDE SEQUENCE</scope>
</reference>
<organism evidence="3">
    <name type="scientific">Chromera velia CCMP2878</name>
    <dbReference type="NCBI Taxonomy" id="1169474"/>
    <lineage>
        <taxon>Eukaryota</taxon>
        <taxon>Sar</taxon>
        <taxon>Alveolata</taxon>
        <taxon>Colpodellida</taxon>
        <taxon>Chromeraceae</taxon>
        <taxon>Chromera</taxon>
    </lineage>
</organism>
<evidence type="ECO:0000313" key="3">
    <source>
        <dbReference type="EMBL" id="CEM41511.1"/>
    </source>
</evidence>
<dbReference type="Gene3D" id="3.30.70.330">
    <property type="match status" value="1"/>
</dbReference>
<dbReference type="PROSITE" id="PS50102">
    <property type="entry name" value="RRM"/>
    <property type="match status" value="1"/>
</dbReference>
<dbReference type="SUPFAM" id="SSF54928">
    <property type="entry name" value="RNA-binding domain, RBD"/>
    <property type="match status" value="1"/>
</dbReference>
<dbReference type="InterPro" id="IPR012677">
    <property type="entry name" value="Nucleotide-bd_a/b_plait_sf"/>
</dbReference>
<sequence>MLRQSSPPIPPSHTLYVKNLNDQISLYDLKANLFELFVSHGEILDIIAQKTKEKRGQAFVVFREMTAATSAMRSLQGFDFCGKQINIAYAKSESDAVAQMKGTFKPRDRKQK</sequence>
<dbReference type="SMART" id="SM00360">
    <property type="entry name" value="RRM"/>
    <property type="match status" value="1"/>
</dbReference>
<dbReference type="EMBL" id="CDMZ01002247">
    <property type="protein sequence ID" value="CEM41511.1"/>
    <property type="molecule type" value="Genomic_DNA"/>
</dbReference>
<dbReference type="Pfam" id="PF00076">
    <property type="entry name" value="RRM_1"/>
    <property type="match status" value="1"/>
</dbReference>
<dbReference type="InterPro" id="IPR000504">
    <property type="entry name" value="RRM_dom"/>
</dbReference>
<feature type="domain" description="RRM" evidence="2">
    <location>
        <begin position="13"/>
        <end position="92"/>
    </location>
</feature>
<name>A0A0G4HBU6_9ALVE</name>
<dbReference type="FunFam" id="3.30.70.330:FF:000039">
    <property type="entry name" value="U1 small nuclear ribonucleoprotein A"/>
    <property type="match status" value="1"/>
</dbReference>
<dbReference type="InterPro" id="IPR035979">
    <property type="entry name" value="RBD_domain_sf"/>
</dbReference>
<accession>A0A0G4HBU6</accession>
<keyword evidence="1" id="KW-0694">RNA-binding</keyword>
<dbReference type="CDD" id="cd12246">
    <property type="entry name" value="RRM1_U1A_like"/>
    <property type="match status" value="1"/>
</dbReference>
<proteinExistence type="predicted"/>
<protein>
    <recommendedName>
        <fullName evidence="2">RRM domain-containing protein</fullName>
    </recommendedName>
</protein>
<gene>
    <name evidence="3" type="ORF">Cvel_26064</name>
</gene>
<dbReference type="PhylomeDB" id="A0A0G4HBU6"/>
<dbReference type="AlphaFoldDB" id="A0A0G4HBU6"/>
<dbReference type="GO" id="GO:0003723">
    <property type="term" value="F:RNA binding"/>
    <property type="evidence" value="ECO:0007669"/>
    <property type="project" value="UniProtKB-UniRule"/>
</dbReference>
<evidence type="ECO:0000259" key="2">
    <source>
        <dbReference type="PROSITE" id="PS50102"/>
    </source>
</evidence>
<dbReference type="VEuPathDB" id="CryptoDB:Cvel_26064"/>
<evidence type="ECO:0000256" key="1">
    <source>
        <dbReference type="PROSITE-ProRule" id="PRU00176"/>
    </source>
</evidence>